<dbReference type="OrthoDB" id="9800955at2"/>
<dbReference type="SUPFAM" id="SSF51445">
    <property type="entry name" value="(Trans)glycosidases"/>
    <property type="match status" value="1"/>
</dbReference>
<evidence type="ECO:0000256" key="6">
    <source>
        <dbReference type="ARBA" id="ARBA00023326"/>
    </source>
</evidence>
<sequence length="414" mass="48268">MQIYFIGGFIYTETAYEYICINQVSISSFFHRYKCIESTIILTSSTIMKKTFLFLLMNLCFVLGSFGIEAGGFSIHRGINISHWLSQRPDNNLAIDEKQITEKDFKLLAELGFDHVRIPIDEMILWNESGEKYEKSFQFLHKGIQWAIKHKLRVVVDLHIIRAHYFNAGMEGGTNTLWTDAKAQTHFLSLWEELSAELNGYDTHMLAYEIMNEPTAPDHEDWNKLIQRAYDQIRSLEKKRVLVIGSNLWQGVGTFQYLKVPANDPNIILSCHFYEPFILSHYKASWTEFKDITVPVHYPGYLITKEDYEALPEAEQKQVARWLKEWDKSTLHGYLIQAKKKADELGLNLYCGEFGIYRVAPRADAYRWYKDVIEVFDELNMAWCHWDYKGGYTIFNEDGKVDSELMKAIGLQAH</sequence>
<dbReference type="InterPro" id="IPR017853">
    <property type="entry name" value="GH"/>
</dbReference>
<dbReference type="InterPro" id="IPR018087">
    <property type="entry name" value="Glyco_hydro_5_CS"/>
</dbReference>
<organism evidence="10 11">
    <name type="scientific">Phocaeicola salanitronis (strain DSM 18170 / JCM 13657 / CCUG 60908 / BL78)</name>
    <name type="common">Bacteroides salanitronis</name>
    <dbReference type="NCBI Taxonomy" id="667015"/>
    <lineage>
        <taxon>Bacteria</taxon>
        <taxon>Pseudomonadati</taxon>
        <taxon>Bacteroidota</taxon>
        <taxon>Bacteroidia</taxon>
        <taxon>Bacteroidales</taxon>
        <taxon>Bacteroidaceae</taxon>
        <taxon>Phocaeicola</taxon>
    </lineage>
</organism>
<evidence type="ECO:0000256" key="4">
    <source>
        <dbReference type="ARBA" id="ARBA00023277"/>
    </source>
</evidence>
<dbReference type="PANTHER" id="PTHR31297">
    <property type="entry name" value="GLUCAN ENDO-1,6-BETA-GLUCOSIDASE B"/>
    <property type="match status" value="1"/>
</dbReference>
<dbReference type="GO" id="GO:0030245">
    <property type="term" value="P:cellulose catabolic process"/>
    <property type="evidence" value="ECO:0007669"/>
    <property type="project" value="UniProtKB-KW"/>
</dbReference>
<dbReference type="Gene3D" id="3.20.20.80">
    <property type="entry name" value="Glycosidases"/>
    <property type="match status" value="1"/>
</dbReference>
<dbReference type="EC" id="3.2.1.4" evidence="10"/>
<proteinExistence type="inferred from homology"/>
<gene>
    <name evidence="10" type="ordered locus">Bacsa_1914</name>
</gene>
<reference evidence="10 11" key="1">
    <citation type="journal article" date="2011" name="Stand. Genomic Sci.">
        <title>Complete genome sequence of Bacteroides salanitronis type strain (BL78).</title>
        <authorList>
            <person name="Gronow S."/>
            <person name="Held B."/>
            <person name="Lucas S."/>
            <person name="Lapidus A."/>
            <person name="Del Rio T.G."/>
            <person name="Nolan M."/>
            <person name="Tice H."/>
            <person name="Deshpande S."/>
            <person name="Cheng J.F."/>
            <person name="Pitluck S."/>
            <person name="Liolios K."/>
            <person name="Pagani I."/>
            <person name="Ivanova N."/>
            <person name="Mavromatis K."/>
            <person name="Pati A."/>
            <person name="Tapia R."/>
            <person name="Han C."/>
            <person name="Goodwin L."/>
            <person name="Chen A."/>
            <person name="Palaniappan K."/>
            <person name="Land M."/>
            <person name="Hauser L."/>
            <person name="Chang Y.J."/>
            <person name="Jeffries C.D."/>
            <person name="Brambilla E.M."/>
            <person name="Rohde M."/>
            <person name="Goker M."/>
            <person name="Detter J.C."/>
            <person name="Woyke T."/>
            <person name="Bristow J."/>
            <person name="Markowitz V."/>
            <person name="Hugenholtz P."/>
            <person name="Kyrpides N.C."/>
            <person name="Klenk H.P."/>
            <person name="Eisen J.A."/>
        </authorList>
    </citation>
    <scope>NUCLEOTIDE SEQUENCE [LARGE SCALE GENOMIC DNA]</scope>
    <source>
        <strain evidence="10 11">DSM 18170</strain>
    </source>
</reference>
<dbReference type="InterPro" id="IPR001547">
    <property type="entry name" value="Glyco_hydro_5"/>
</dbReference>
<dbReference type="STRING" id="667015.Bacsa_1914"/>
<dbReference type="EMBL" id="CP002530">
    <property type="protein sequence ID" value="ADY36470.1"/>
    <property type="molecule type" value="Genomic_DNA"/>
</dbReference>
<keyword evidence="2 7" id="KW-0378">Hydrolase</keyword>
<dbReference type="Pfam" id="PF00150">
    <property type="entry name" value="Cellulase"/>
    <property type="match status" value="1"/>
</dbReference>
<protein>
    <submittedName>
        <fullName evidence="10">Cellulase</fullName>
        <ecNumber evidence="10">3.2.1.4</ecNumber>
    </submittedName>
</protein>
<dbReference type="GO" id="GO:0008810">
    <property type="term" value="F:cellulase activity"/>
    <property type="evidence" value="ECO:0007669"/>
    <property type="project" value="UniProtKB-EC"/>
</dbReference>
<accession>F0R2E1</accession>
<dbReference type="eggNOG" id="COG2730">
    <property type="taxonomic scope" value="Bacteria"/>
</dbReference>
<evidence type="ECO:0000256" key="5">
    <source>
        <dbReference type="ARBA" id="ARBA00023295"/>
    </source>
</evidence>
<evidence type="ECO:0000259" key="9">
    <source>
        <dbReference type="Pfam" id="PF00150"/>
    </source>
</evidence>
<evidence type="ECO:0000256" key="3">
    <source>
        <dbReference type="ARBA" id="ARBA00023001"/>
    </source>
</evidence>
<dbReference type="AlphaFoldDB" id="F0R2E1"/>
<dbReference type="Proteomes" id="UP000007486">
    <property type="component" value="Chromosome"/>
</dbReference>
<comment type="similarity">
    <text evidence="1 7">Belongs to the glycosyl hydrolase 5 (cellulase A) family.</text>
</comment>
<evidence type="ECO:0000256" key="1">
    <source>
        <dbReference type="ARBA" id="ARBA00005641"/>
    </source>
</evidence>
<dbReference type="PROSITE" id="PS00659">
    <property type="entry name" value="GLYCOSYL_HYDROL_F5"/>
    <property type="match status" value="1"/>
</dbReference>
<dbReference type="InterPro" id="IPR050386">
    <property type="entry name" value="Glycosyl_hydrolase_5"/>
</dbReference>
<dbReference type="GO" id="GO:0008422">
    <property type="term" value="F:beta-glucosidase activity"/>
    <property type="evidence" value="ECO:0007669"/>
    <property type="project" value="TreeGrafter"/>
</dbReference>
<keyword evidence="3" id="KW-0136">Cellulose degradation</keyword>
<dbReference type="GO" id="GO:0009986">
    <property type="term" value="C:cell surface"/>
    <property type="evidence" value="ECO:0007669"/>
    <property type="project" value="TreeGrafter"/>
</dbReference>
<dbReference type="KEGG" id="bsa:Bacsa_1914"/>
<keyword evidence="6" id="KW-0624">Polysaccharide degradation</keyword>
<keyword evidence="4" id="KW-0119">Carbohydrate metabolism</keyword>
<dbReference type="SMR" id="F0R2E1"/>
<keyword evidence="8" id="KW-0812">Transmembrane</keyword>
<feature type="domain" description="Glycoside hydrolase family 5" evidence="9">
    <location>
        <begin position="98"/>
        <end position="389"/>
    </location>
</feature>
<keyword evidence="11" id="KW-1185">Reference proteome</keyword>
<dbReference type="HOGENOM" id="CLU_018668_1_0_10"/>
<feature type="transmembrane region" description="Helical" evidence="8">
    <location>
        <begin position="52"/>
        <end position="73"/>
    </location>
</feature>
<evidence type="ECO:0000313" key="11">
    <source>
        <dbReference type="Proteomes" id="UP000007486"/>
    </source>
</evidence>
<evidence type="ECO:0000256" key="2">
    <source>
        <dbReference type="ARBA" id="ARBA00022801"/>
    </source>
</evidence>
<keyword evidence="5 7" id="KW-0326">Glycosidase</keyword>
<evidence type="ECO:0000256" key="8">
    <source>
        <dbReference type="SAM" id="Phobius"/>
    </source>
</evidence>
<evidence type="ECO:0000313" key="10">
    <source>
        <dbReference type="EMBL" id="ADY36470.1"/>
    </source>
</evidence>
<keyword evidence="8" id="KW-0472">Membrane</keyword>
<name>F0R2E1_PHOSB</name>
<keyword evidence="8" id="KW-1133">Transmembrane helix</keyword>
<evidence type="ECO:0000256" key="7">
    <source>
        <dbReference type="RuleBase" id="RU361153"/>
    </source>
</evidence>
<dbReference type="GO" id="GO:0005576">
    <property type="term" value="C:extracellular region"/>
    <property type="evidence" value="ECO:0007669"/>
    <property type="project" value="TreeGrafter"/>
</dbReference>
<dbReference type="PANTHER" id="PTHR31297:SF41">
    <property type="entry name" value="ENDOGLUCANASE, PUTATIVE (AFU_ORTHOLOGUE AFUA_5G01830)-RELATED"/>
    <property type="match status" value="1"/>
</dbReference>